<dbReference type="HAMAP" id="MF_00286">
    <property type="entry name" value="DsbB"/>
    <property type="match status" value="1"/>
</dbReference>
<evidence type="ECO:0000256" key="5">
    <source>
        <dbReference type="ARBA" id="ARBA00022519"/>
    </source>
</evidence>
<feature type="topological domain" description="Periplasmic" evidence="14">
    <location>
        <begin position="31"/>
        <end position="48"/>
    </location>
</feature>
<evidence type="ECO:0000256" key="3">
    <source>
        <dbReference type="ARBA" id="ARBA00022448"/>
    </source>
</evidence>
<organism evidence="16 17">
    <name type="scientific">Laribacter hongkongensis</name>
    <dbReference type="NCBI Taxonomy" id="168471"/>
    <lineage>
        <taxon>Bacteria</taxon>
        <taxon>Pseudomonadati</taxon>
        <taxon>Pseudomonadota</taxon>
        <taxon>Betaproteobacteria</taxon>
        <taxon>Neisseriales</taxon>
        <taxon>Aquaspirillaceae</taxon>
        <taxon>Laribacter</taxon>
    </lineage>
</organism>
<dbReference type="GO" id="GO:0015035">
    <property type="term" value="F:protein-disulfide reductase activity"/>
    <property type="evidence" value="ECO:0007669"/>
    <property type="project" value="UniProtKB-UniRule"/>
</dbReference>
<keyword evidence="12 14" id="KW-0143">Chaperone</keyword>
<evidence type="ECO:0000256" key="8">
    <source>
        <dbReference type="ARBA" id="ARBA00022989"/>
    </source>
</evidence>
<feature type="disulfide bond" description="Redox-active" evidence="14">
    <location>
        <begin position="40"/>
        <end position="43"/>
    </location>
</feature>
<keyword evidence="7 14" id="KW-0249">Electron transport</keyword>
<dbReference type="RefSeq" id="WP_172622957.1">
    <property type="nucleotide sequence ID" value="NZ_CP022115.1"/>
</dbReference>
<dbReference type="Gene3D" id="1.20.1550.10">
    <property type="entry name" value="DsbB-like"/>
    <property type="match status" value="1"/>
</dbReference>
<evidence type="ECO:0000256" key="12">
    <source>
        <dbReference type="ARBA" id="ARBA00023186"/>
    </source>
</evidence>
<reference evidence="17" key="1">
    <citation type="submission" date="2017-06" db="EMBL/GenBank/DDBJ databases">
        <title>Whole genome sequence of Laribacter hongkongensis LHGZ1.</title>
        <authorList>
            <person name="Chen D."/>
            <person name="Wu H."/>
            <person name="Chen J."/>
        </authorList>
    </citation>
    <scope>NUCLEOTIDE SEQUENCE [LARGE SCALE GENOMIC DNA]</scope>
    <source>
        <strain evidence="17">LHGZ1</strain>
    </source>
</reference>
<protein>
    <recommendedName>
        <fullName evidence="14">Disulfide bond formation protein B</fullName>
    </recommendedName>
    <alternativeName>
        <fullName evidence="14">Disulfide oxidoreductase</fullName>
    </alternativeName>
</protein>
<evidence type="ECO:0000256" key="13">
    <source>
        <dbReference type="ARBA" id="ARBA00023284"/>
    </source>
</evidence>
<keyword evidence="9 14" id="KW-0560">Oxidoreductase</keyword>
<feature type="topological domain" description="Cytoplasmic" evidence="14">
    <location>
        <begin position="167"/>
        <end position="169"/>
    </location>
</feature>
<comment type="similarity">
    <text evidence="2 14">Belongs to the DsbB family.</text>
</comment>
<dbReference type="InterPro" id="IPR003752">
    <property type="entry name" value="DiS_bond_form_DsbB/BdbC"/>
</dbReference>
<accession>A0A248LJ45</accession>
<feature type="transmembrane region" description="Helical" evidence="15">
    <location>
        <begin position="44"/>
        <end position="63"/>
    </location>
</feature>
<feature type="transmembrane region" description="Helical" evidence="15">
    <location>
        <begin position="75"/>
        <end position="93"/>
    </location>
</feature>
<comment type="function">
    <text evidence="14">Required for disulfide bond formation in some periplasmic proteins. Acts by oxidizing the DsbA protein.</text>
</comment>
<evidence type="ECO:0000256" key="6">
    <source>
        <dbReference type="ARBA" id="ARBA00022692"/>
    </source>
</evidence>
<evidence type="ECO:0000256" key="14">
    <source>
        <dbReference type="HAMAP-Rule" id="MF_00286"/>
    </source>
</evidence>
<dbReference type="GO" id="GO:0009055">
    <property type="term" value="F:electron transfer activity"/>
    <property type="evidence" value="ECO:0007669"/>
    <property type="project" value="UniProtKB-UniRule"/>
</dbReference>
<name>A0A248LJ45_9NEIS</name>
<feature type="topological domain" description="Cytoplasmic" evidence="14">
    <location>
        <begin position="1"/>
        <end position="13"/>
    </location>
</feature>
<evidence type="ECO:0000256" key="10">
    <source>
        <dbReference type="ARBA" id="ARBA00023136"/>
    </source>
</evidence>
<evidence type="ECO:0000256" key="9">
    <source>
        <dbReference type="ARBA" id="ARBA00023002"/>
    </source>
</evidence>
<feature type="transmembrane region" description="Helical" evidence="15">
    <location>
        <begin position="12"/>
        <end position="32"/>
    </location>
</feature>
<dbReference type="SUPFAM" id="SSF158442">
    <property type="entry name" value="DsbB-like"/>
    <property type="match status" value="1"/>
</dbReference>
<keyword evidence="11 14" id="KW-1015">Disulfide bond</keyword>
<dbReference type="PANTHER" id="PTHR36570:SF3">
    <property type="entry name" value="DISULFIDE BOND FORMATION PROTEIN B"/>
    <property type="match status" value="1"/>
</dbReference>
<dbReference type="InterPro" id="IPR022920">
    <property type="entry name" value="Disulphide_bond_form_DsbB"/>
</dbReference>
<comment type="subcellular location">
    <subcellularLocation>
        <location evidence="1">Cell inner membrane</location>
        <topology evidence="1">Multi-pass membrane protein</topology>
    </subcellularLocation>
    <subcellularLocation>
        <location evidence="14">Cell membrane</location>
        <topology evidence="14">Multi-pass membrane protein</topology>
    </subcellularLocation>
</comment>
<keyword evidence="6 14" id="KW-0812">Transmembrane</keyword>
<dbReference type="Pfam" id="PF02600">
    <property type="entry name" value="DsbB"/>
    <property type="match status" value="1"/>
</dbReference>
<evidence type="ECO:0000256" key="4">
    <source>
        <dbReference type="ARBA" id="ARBA00022475"/>
    </source>
</evidence>
<evidence type="ECO:0000256" key="1">
    <source>
        <dbReference type="ARBA" id="ARBA00004429"/>
    </source>
</evidence>
<dbReference type="GO" id="GO:0005886">
    <property type="term" value="C:plasma membrane"/>
    <property type="evidence" value="ECO:0007669"/>
    <property type="project" value="UniProtKB-SubCell"/>
</dbReference>
<evidence type="ECO:0000256" key="15">
    <source>
        <dbReference type="SAM" id="Phobius"/>
    </source>
</evidence>
<evidence type="ECO:0000313" key="17">
    <source>
        <dbReference type="Proteomes" id="UP000197424"/>
    </source>
</evidence>
<sequence length="169" mass="17909">MVHSLFQPSLRTGFLLIALACAGAMGFALFAQYYMDLEPCPLCVFQRVAVIMTGLLALLGALLSPRAAGGRGLMAGLTGLASLSGAGVAAWQVRLQNLPADQVPACGPGLDYMLETMPFTDMLAKVFKGSGECAEVSWTLLGLSLPAWSLVFLIGITVFAAWLARMPRR</sequence>
<proteinExistence type="inferred from homology"/>
<dbReference type="InterPro" id="IPR050183">
    <property type="entry name" value="DsbB"/>
</dbReference>
<dbReference type="GO" id="GO:0006457">
    <property type="term" value="P:protein folding"/>
    <property type="evidence" value="ECO:0007669"/>
    <property type="project" value="InterPro"/>
</dbReference>
<gene>
    <name evidence="14 16" type="primary">dsbB</name>
    <name evidence="16" type="ORF">LHGZ1_1841</name>
</gene>
<keyword evidence="3 14" id="KW-0813">Transport</keyword>
<comment type="caution">
    <text evidence="14">Lacks conserved residue(s) required for the propagation of feature annotation.</text>
</comment>
<dbReference type="InterPro" id="IPR023380">
    <property type="entry name" value="DsbB-like_sf"/>
</dbReference>
<evidence type="ECO:0000313" key="16">
    <source>
        <dbReference type="EMBL" id="ASJ24672.1"/>
    </source>
</evidence>
<feature type="transmembrane region" description="Helical" evidence="15">
    <location>
        <begin position="145"/>
        <end position="164"/>
    </location>
</feature>
<keyword evidence="13 14" id="KW-0676">Redox-active center</keyword>
<dbReference type="EMBL" id="CP022115">
    <property type="protein sequence ID" value="ASJ24672.1"/>
    <property type="molecule type" value="Genomic_DNA"/>
</dbReference>
<evidence type="ECO:0000256" key="7">
    <source>
        <dbReference type="ARBA" id="ARBA00022982"/>
    </source>
</evidence>
<evidence type="ECO:0000256" key="2">
    <source>
        <dbReference type="ARBA" id="ARBA00008823"/>
    </source>
</evidence>
<evidence type="ECO:0000256" key="11">
    <source>
        <dbReference type="ARBA" id="ARBA00023157"/>
    </source>
</evidence>
<keyword evidence="8 14" id="KW-1133">Transmembrane helix</keyword>
<keyword evidence="10 14" id="KW-0472">Membrane</keyword>
<dbReference type="PANTHER" id="PTHR36570">
    <property type="entry name" value="DISULFIDE BOND FORMATION PROTEIN B"/>
    <property type="match status" value="1"/>
</dbReference>
<keyword evidence="5" id="KW-0997">Cell inner membrane</keyword>
<keyword evidence="4 14" id="KW-1003">Cell membrane</keyword>
<dbReference type="AlphaFoldDB" id="A0A248LJ45"/>
<dbReference type="Proteomes" id="UP000197424">
    <property type="component" value="Chromosome"/>
</dbReference>